<dbReference type="EMBL" id="QRVK01000008">
    <property type="protein sequence ID" value="RGS43295.1"/>
    <property type="molecule type" value="Genomic_DNA"/>
</dbReference>
<evidence type="ECO:0000256" key="6">
    <source>
        <dbReference type="ARBA" id="ARBA00038076"/>
    </source>
</evidence>
<dbReference type="AlphaFoldDB" id="A0A412IT57"/>
<proteinExistence type="inferred from homology"/>
<dbReference type="InterPro" id="IPR050250">
    <property type="entry name" value="Macrolide_Exporter_MacB"/>
</dbReference>
<dbReference type="Proteomes" id="UP000283295">
    <property type="component" value="Unassembled WGS sequence"/>
</dbReference>
<dbReference type="PANTHER" id="PTHR30572:SF4">
    <property type="entry name" value="ABC TRANSPORTER PERMEASE YTRF"/>
    <property type="match status" value="1"/>
</dbReference>
<gene>
    <name evidence="9" type="ORF">DWX94_05360</name>
</gene>
<feature type="transmembrane region" description="Helical" evidence="7">
    <location>
        <begin position="708"/>
        <end position="735"/>
    </location>
</feature>
<comment type="subcellular location">
    <subcellularLocation>
        <location evidence="1">Cell membrane</location>
        <topology evidence="1">Multi-pass membrane protein</topology>
    </subcellularLocation>
</comment>
<comment type="caution">
    <text evidence="9">The sequence shown here is derived from an EMBL/GenBank/DDBJ whole genome shotgun (WGS) entry which is preliminary data.</text>
</comment>
<dbReference type="PANTHER" id="PTHR30572">
    <property type="entry name" value="MEMBRANE COMPONENT OF TRANSPORTER-RELATED"/>
    <property type="match status" value="1"/>
</dbReference>
<feature type="domain" description="ABC3 transporter permease C-terminal" evidence="8">
    <location>
        <begin position="668"/>
        <end position="780"/>
    </location>
</feature>
<evidence type="ECO:0000259" key="8">
    <source>
        <dbReference type="Pfam" id="PF02687"/>
    </source>
</evidence>
<feature type="transmembrane region" description="Helical" evidence="7">
    <location>
        <begin position="318"/>
        <end position="342"/>
    </location>
</feature>
<feature type="transmembrane region" description="Helical" evidence="7">
    <location>
        <begin position="240"/>
        <end position="261"/>
    </location>
</feature>
<dbReference type="GO" id="GO:0005886">
    <property type="term" value="C:plasma membrane"/>
    <property type="evidence" value="ECO:0007669"/>
    <property type="project" value="UniProtKB-SubCell"/>
</dbReference>
<dbReference type="GO" id="GO:0022857">
    <property type="term" value="F:transmembrane transporter activity"/>
    <property type="evidence" value="ECO:0007669"/>
    <property type="project" value="TreeGrafter"/>
</dbReference>
<evidence type="ECO:0000313" key="9">
    <source>
        <dbReference type="EMBL" id="RGS43295.1"/>
    </source>
</evidence>
<feature type="transmembrane region" description="Helical" evidence="7">
    <location>
        <begin position="204"/>
        <end position="234"/>
    </location>
</feature>
<reference evidence="9 10" key="1">
    <citation type="submission" date="2018-08" db="EMBL/GenBank/DDBJ databases">
        <title>A genome reference for cultivated species of the human gut microbiota.</title>
        <authorList>
            <person name="Zou Y."/>
            <person name="Xue W."/>
            <person name="Luo G."/>
        </authorList>
    </citation>
    <scope>NUCLEOTIDE SEQUENCE [LARGE SCALE GENOMIC DNA]</scope>
    <source>
        <strain evidence="9 10">AF22-21</strain>
    </source>
</reference>
<feature type="domain" description="ABC3 transporter permease C-terminal" evidence="8">
    <location>
        <begin position="160"/>
        <end position="250"/>
    </location>
</feature>
<dbReference type="InterPro" id="IPR003838">
    <property type="entry name" value="ABC3_permease_C"/>
</dbReference>
<organism evidence="9 10">
    <name type="scientific">Coprococcus eutactus</name>
    <dbReference type="NCBI Taxonomy" id="33043"/>
    <lineage>
        <taxon>Bacteria</taxon>
        <taxon>Bacillati</taxon>
        <taxon>Bacillota</taxon>
        <taxon>Clostridia</taxon>
        <taxon>Lachnospirales</taxon>
        <taxon>Lachnospiraceae</taxon>
        <taxon>Coprococcus</taxon>
    </lineage>
</organism>
<evidence type="ECO:0000256" key="1">
    <source>
        <dbReference type="ARBA" id="ARBA00004651"/>
    </source>
</evidence>
<evidence type="ECO:0000256" key="2">
    <source>
        <dbReference type="ARBA" id="ARBA00022475"/>
    </source>
</evidence>
<protein>
    <submittedName>
        <fullName evidence="9">ABC transporter permease</fullName>
    </submittedName>
</protein>
<evidence type="ECO:0000256" key="3">
    <source>
        <dbReference type="ARBA" id="ARBA00022692"/>
    </source>
</evidence>
<sequence length="792" mass="88453">MGDYKDLAKKYLKANRGRSLITIIGVVITVIVLYGGLNIAYSYLLHARDEERKDRDYEFVLMAESRSQAEQIAADDMIEKAYIGRYEYTDWRGDSPDKVLYKNAIYATGNNPYRMEHNMNVIAEKYDINAELNDDLALLYFQDGTTDGSMLMVILWTILLIAYIFAIFAVGIIRNTVQMFMMEQIKDYGILRCIGATKGQLKRIVYLMGALLECIGILIGIILGGLITIVIGVFTGVSAGYHLVPVIPVLICYLGDLYFVMRDNCKVIVSMTPISAVRGQFRIKAGRIKDRGRGLMGRIFGMEGEYARKSVLRNRGRFVKTVASLSVSIAALIAVMSVAGTLDNAVDYLDSKYGPYQLSVYDLPSQFQDIDTVEAGLPDAEHMRRIADSRNVISARKVYETNAYVPDAEELYSRFTEDYLNKTMYGEVLSSTKKRYEKDLSSVTAQTSLSAIRFRGFNKDDLTDLNQYLTDGTVDLSDRGILVVAGGSAEHDNELWNGDITYETLNHLLMNDYKVGDTISIVDTALLFSETQKAVEDADNAVNGCDKADRGTEKRMHIANDVYNRLVAEGRCHTYTVEGILDMGDKVIGDEGLQVYTTLDNYFAETGYTENQISGMEYQIDSNKITNGEIVDIQSDIYTEDGIYEMNMYFDSMIMIKGFKSINRVILMIAALVFALGAVNIINATAGNLHMRRKEFAQLRVIGMSRKILLKTVMLEGIMAVALADVIGIVTGTAIYFGEYSFLKLVIPMRFTPSVLAIAAGILLSVILVFGSIYLPLRKLPKSMAEDLTLEE</sequence>
<name>A0A412IT57_9FIRM</name>
<comment type="similarity">
    <text evidence="6">Belongs to the ABC-4 integral membrane protein family.</text>
</comment>
<feature type="transmembrane region" description="Helical" evidence="7">
    <location>
        <begin position="665"/>
        <end position="687"/>
    </location>
</feature>
<evidence type="ECO:0000256" key="5">
    <source>
        <dbReference type="ARBA" id="ARBA00023136"/>
    </source>
</evidence>
<evidence type="ECO:0000256" key="4">
    <source>
        <dbReference type="ARBA" id="ARBA00022989"/>
    </source>
</evidence>
<keyword evidence="5 7" id="KW-0472">Membrane</keyword>
<feature type="transmembrane region" description="Helical" evidence="7">
    <location>
        <begin position="150"/>
        <end position="173"/>
    </location>
</feature>
<feature type="transmembrane region" description="Helical" evidence="7">
    <location>
        <begin position="20"/>
        <end position="44"/>
    </location>
</feature>
<keyword evidence="3 7" id="KW-0812">Transmembrane</keyword>
<accession>A0A412IT57</accession>
<dbReference type="Pfam" id="PF02687">
    <property type="entry name" value="FtsX"/>
    <property type="match status" value="2"/>
</dbReference>
<keyword evidence="2" id="KW-1003">Cell membrane</keyword>
<keyword evidence="4 7" id="KW-1133">Transmembrane helix</keyword>
<evidence type="ECO:0000256" key="7">
    <source>
        <dbReference type="SAM" id="Phobius"/>
    </source>
</evidence>
<feature type="transmembrane region" description="Helical" evidence="7">
    <location>
        <begin position="755"/>
        <end position="775"/>
    </location>
</feature>
<dbReference type="OrthoDB" id="9793166at2"/>
<evidence type="ECO:0000313" key="10">
    <source>
        <dbReference type="Proteomes" id="UP000283295"/>
    </source>
</evidence>